<dbReference type="PROSITE" id="PS51208">
    <property type="entry name" value="AUTOTRANSPORTER"/>
    <property type="match status" value="1"/>
</dbReference>
<dbReference type="GO" id="GO:0016788">
    <property type="term" value="F:hydrolase activity, acting on ester bonds"/>
    <property type="evidence" value="ECO:0007669"/>
    <property type="project" value="InterPro"/>
</dbReference>
<dbReference type="RefSeq" id="WP_187541591.1">
    <property type="nucleotide sequence ID" value="NZ_CP060717.1"/>
</dbReference>
<reference evidence="3 4" key="1">
    <citation type="submission" date="2020-08" db="EMBL/GenBank/DDBJ databases">
        <title>Genome sequence of Sphingomonas rhizophila KACC 19189T.</title>
        <authorList>
            <person name="Hyun D.-W."/>
            <person name="Bae J.-W."/>
        </authorList>
    </citation>
    <scope>NUCLEOTIDE SEQUENCE [LARGE SCALE GENOMIC DNA]</scope>
    <source>
        <strain evidence="3 4">KACC 19189</strain>
    </source>
</reference>
<proteinExistence type="predicted"/>
<dbReference type="NCBIfam" id="TIGR01414">
    <property type="entry name" value="autotrans_barl"/>
    <property type="match status" value="1"/>
</dbReference>
<dbReference type="InterPro" id="IPR036514">
    <property type="entry name" value="SGNH_hydro_sf"/>
</dbReference>
<evidence type="ECO:0000313" key="3">
    <source>
        <dbReference type="EMBL" id="QNN64592.1"/>
    </source>
</evidence>
<dbReference type="KEGG" id="srhi:H9L12_09835"/>
<gene>
    <name evidence="3" type="ORF">H9L12_09835</name>
</gene>
<dbReference type="InterPro" id="IPR006315">
    <property type="entry name" value="OM_autotransptr_brl_dom"/>
</dbReference>
<dbReference type="InterPro" id="IPR005546">
    <property type="entry name" value="Autotransporte_beta"/>
</dbReference>
<accession>A0A7G9S9R7</accession>
<dbReference type="SMART" id="SM00869">
    <property type="entry name" value="Autotransporter"/>
    <property type="match status" value="1"/>
</dbReference>
<dbReference type="Pfam" id="PF00657">
    <property type="entry name" value="Lipase_GDSL"/>
    <property type="match status" value="1"/>
</dbReference>
<keyword evidence="4" id="KW-1185">Reference proteome</keyword>
<organism evidence="3 4">
    <name type="scientific">Sphingomonas rhizophila</name>
    <dbReference type="NCBI Taxonomy" id="2071607"/>
    <lineage>
        <taxon>Bacteria</taxon>
        <taxon>Pseudomonadati</taxon>
        <taxon>Pseudomonadota</taxon>
        <taxon>Alphaproteobacteria</taxon>
        <taxon>Sphingomonadales</taxon>
        <taxon>Sphingomonadaceae</taxon>
        <taxon>Sphingomonas</taxon>
    </lineage>
</organism>
<keyword evidence="1" id="KW-0732">Signal</keyword>
<dbReference type="Pfam" id="PF03797">
    <property type="entry name" value="Autotransporter"/>
    <property type="match status" value="1"/>
</dbReference>
<dbReference type="InterPro" id="IPR001087">
    <property type="entry name" value="GDSL"/>
</dbReference>
<dbReference type="SUPFAM" id="SSF52266">
    <property type="entry name" value="SGNH hydrolase"/>
    <property type="match status" value="1"/>
</dbReference>
<dbReference type="Gene3D" id="2.40.128.130">
    <property type="entry name" value="Autotransporter beta-domain"/>
    <property type="match status" value="1"/>
</dbReference>
<dbReference type="InterPro" id="IPR006311">
    <property type="entry name" value="TAT_signal"/>
</dbReference>
<evidence type="ECO:0000259" key="2">
    <source>
        <dbReference type="PROSITE" id="PS51208"/>
    </source>
</evidence>
<dbReference type="SUPFAM" id="SSF103515">
    <property type="entry name" value="Autotransporter"/>
    <property type="match status" value="1"/>
</dbReference>
<evidence type="ECO:0000256" key="1">
    <source>
        <dbReference type="SAM" id="SignalP"/>
    </source>
</evidence>
<feature type="chain" id="PRO_5028932271" evidence="1">
    <location>
        <begin position="22"/>
        <end position="615"/>
    </location>
</feature>
<dbReference type="InterPro" id="IPR036709">
    <property type="entry name" value="Autotransporte_beta_dom_sf"/>
</dbReference>
<dbReference type="AlphaFoldDB" id="A0A7G9S9R7"/>
<sequence>MTSRRTALRALAIATALTAVAAPASAQRVDRIVAFGDSYADDDNLRGFLGGTFPAPLSTYYPTGRFSGGTNYIDTLSQILDAPVDNFAIGGALTNGTNTFGLPLGFTTEVGSFLTGGAGATPFPSVAGTFDANDLLTLSIGGNDGRVYQQNGGTLAGAAAAGSAAAVSASANLDLLVDAGARNISYLAVNTATAPEVALDPNPANAVAVRDAFSDSFNADFRQTLASYAADGVIVHYLDGELLATQVSNNLSDYGFTGLVCPADATCIAGSASARNYLFYLDGLHLTSHGFEIVAQYVAAQLRAPLTLQATSDNALDTANQWGRTLTTRMDLSSPRDGDLPEGVKFFLVGDSMVRTVRAGERNDQFRSSTKGVTAGVEFGFGSGAAGLAVNYSKPKVNFGNDAAAVDSRSLQVGAYAGFGMAGLFGQAYLGAGRDKHDIDRVGPYGDMGAKPDGSHVVGGIKAGYLMGVGAVRLGPVVALDYARAKVDGYTENGDPVLTLNVDDIRYSSMRGSLGAEVRGDFGGNGVQLRPYAALTVEKDFKGDSRVFAFSQTTAPEIVNSYRVDDASKKAYGRLTAGASAQLSSAVALNVSLSGTGGKKQGNETSGHLGVAIGF</sequence>
<dbReference type="EMBL" id="CP060717">
    <property type="protein sequence ID" value="QNN64592.1"/>
    <property type="molecule type" value="Genomic_DNA"/>
</dbReference>
<dbReference type="Gene3D" id="3.40.50.1110">
    <property type="entry name" value="SGNH hydrolase"/>
    <property type="match status" value="1"/>
</dbReference>
<name>A0A7G9S9R7_9SPHN</name>
<dbReference type="Proteomes" id="UP000515955">
    <property type="component" value="Chromosome"/>
</dbReference>
<dbReference type="PROSITE" id="PS51318">
    <property type="entry name" value="TAT"/>
    <property type="match status" value="1"/>
</dbReference>
<dbReference type="GO" id="GO:0019867">
    <property type="term" value="C:outer membrane"/>
    <property type="evidence" value="ECO:0007669"/>
    <property type="project" value="InterPro"/>
</dbReference>
<feature type="signal peptide" evidence="1">
    <location>
        <begin position="1"/>
        <end position="21"/>
    </location>
</feature>
<protein>
    <submittedName>
        <fullName evidence="3">Autotransporter domain-containing protein</fullName>
    </submittedName>
</protein>
<feature type="domain" description="Autotransporter" evidence="2">
    <location>
        <begin position="314"/>
        <end position="615"/>
    </location>
</feature>
<evidence type="ECO:0000313" key="4">
    <source>
        <dbReference type="Proteomes" id="UP000515955"/>
    </source>
</evidence>